<keyword evidence="2" id="KW-0282">Flagellum</keyword>
<dbReference type="STRING" id="1349767.GJA_1619"/>
<feature type="transmembrane region" description="Helical" evidence="1">
    <location>
        <begin position="44"/>
        <end position="61"/>
    </location>
</feature>
<keyword evidence="1" id="KW-0472">Membrane</keyword>
<gene>
    <name evidence="2" type="primary">fliK</name>
    <name evidence="2" type="ORF">GJA_1619</name>
</gene>
<evidence type="ECO:0000313" key="2">
    <source>
        <dbReference type="EMBL" id="CDG82263.1"/>
    </source>
</evidence>
<sequence length="154" mass="15921">MSIAVSAVVRPSVCLRLLQACFAVGGLAAGAVLAAGGDAHAWRWPGAAASIAGGGFLLFFLRQHIKPQRLDISGVGSMRLAVYLEAGGDDGRTVELQAGSTLWPGLLLLRLRGEAGRIGVLPVWPGQACCTDFRGLAVACRAIAGRGADIEQKN</sequence>
<dbReference type="RefSeq" id="WP_144241443.1">
    <property type="nucleotide sequence ID" value="NZ_BCTH01000009.1"/>
</dbReference>
<dbReference type="AlphaFoldDB" id="W0V4H9"/>
<keyword evidence="1" id="KW-0812">Transmembrane</keyword>
<keyword evidence="1" id="KW-1133">Transmembrane helix</keyword>
<keyword evidence="2" id="KW-0966">Cell projection</keyword>
<name>W0V4H9_9BURK</name>
<reference evidence="2 3" key="1">
    <citation type="journal article" date="2015" name="Genome Announc.">
        <title>Genome Sequence of Mushroom Soft-Rot Pathogen Janthinobacterium agaricidamnosum.</title>
        <authorList>
            <person name="Graupner K."/>
            <person name="Lackner G."/>
            <person name="Hertweck C."/>
        </authorList>
    </citation>
    <scope>NUCLEOTIDE SEQUENCE [LARGE SCALE GENOMIC DNA]</scope>
    <source>
        <strain evidence="3">NBRC 102515 / DSM 9628</strain>
    </source>
</reference>
<dbReference type="PATRIC" id="fig|1349767.4.peg.3305"/>
<dbReference type="KEGG" id="jag:GJA_1619"/>
<accession>W0V4H9</accession>
<proteinExistence type="predicted"/>
<keyword evidence="2" id="KW-0969">Cilium</keyword>
<dbReference type="OrthoDB" id="8780288at2"/>
<evidence type="ECO:0000256" key="1">
    <source>
        <dbReference type="SAM" id="Phobius"/>
    </source>
</evidence>
<dbReference type="HOGENOM" id="CLU_1600449_0_0_4"/>
<dbReference type="Proteomes" id="UP000027604">
    <property type="component" value="Chromosome I"/>
</dbReference>
<evidence type="ECO:0000313" key="3">
    <source>
        <dbReference type="Proteomes" id="UP000027604"/>
    </source>
</evidence>
<organism evidence="2 3">
    <name type="scientific">Janthinobacterium agaricidamnosum NBRC 102515 = DSM 9628</name>
    <dbReference type="NCBI Taxonomy" id="1349767"/>
    <lineage>
        <taxon>Bacteria</taxon>
        <taxon>Pseudomonadati</taxon>
        <taxon>Pseudomonadota</taxon>
        <taxon>Betaproteobacteria</taxon>
        <taxon>Burkholderiales</taxon>
        <taxon>Oxalobacteraceae</taxon>
        <taxon>Janthinobacterium</taxon>
    </lineage>
</organism>
<keyword evidence="3" id="KW-1185">Reference proteome</keyword>
<dbReference type="EMBL" id="HG322949">
    <property type="protein sequence ID" value="CDG82263.1"/>
    <property type="molecule type" value="Genomic_DNA"/>
</dbReference>
<protein>
    <submittedName>
        <fullName evidence="2">Flagellar hook-length control protein</fullName>
    </submittedName>
</protein>